<organism evidence="2 3">
    <name type="scientific">Branchiostoma lanceolatum</name>
    <name type="common">Common lancelet</name>
    <name type="synonym">Amphioxus lanceolatum</name>
    <dbReference type="NCBI Taxonomy" id="7740"/>
    <lineage>
        <taxon>Eukaryota</taxon>
        <taxon>Metazoa</taxon>
        <taxon>Chordata</taxon>
        <taxon>Cephalochordata</taxon>
        <taxon>Leptocardii</taxon>
        <taxon>Amphioxiformes</taxon>
        <taxon>Branchiostomatidae</taxon>
        <taxon>Branchiostoma</taxon>
    </lineage>
</organism>
<protein>
    <submittedName>
        <fullName evidence="2">Hypp6578 protein</fullName>
    </submittedName>
</protein>
<gene>
    <name evidence="2" type="primary">Hypp6578</name>
    <name evidence="2" type="ORF">BLAG_LOCUS5627</name>
</gene>
<dbReference type="AlphaFoldDB" id="A0A8K0E769"/>
<dbReference type="EMBL" id="OV696697">
    <property type="protein sequence ID" value="CAH1242324.1"/>
    <property type="molecule type" value="Genomic_DNA"/>
</dbReference>
<reference evidence="2" key="1">
    <citation type="submission" date="2022-01" db="EMBL/GenBank/DDBJ databases">
        <authorList>
            <person name="Braso-Vives M."/>
        </authorList>
    </citation>
    <scope>NUCLEOTIDE SEQUENCE</scope>
</reference>
<evidence type="ECO:0000256" key="1">
    <source>
        <dbReference type="SAM" id="MobiDB-lite"/>
    </source>
</evidence>
<dbReference type="PANTHER" id="PTHR31751:SF7">
    <property type="entry name" value="THAP-TYPE DOMAIN-CONTAINING PROTEIN"/>
    <property type="match status" value="1"/>
</dbReference>
<accession>A0A8K0E769</accession>
<proteinExistence type="predicted"/>
<feature type="region of interest" description="Disordered" evidence="1">
    <location>
        <begin position="1"/>
        <end position="43"/>
    </location>
</feature>
<dbReference type="OrthoDB" id="5956574at2759"/>
<evidence type="ECO:0000313" key="3">
    <source>
        <dbReference type="Proteomes" id="UP000838412"/>
    </source>
</evidence>
<sequence>MLRGADVLAQRAKAAKRKSQPSEQKAAVRERNKKRKEREDQGLITKPYNLSIRGSEKQLEEFKTTLTDVCIRMGEPGGKKATQREAISRALDFWMQANHDEDAHRLDVDTGGPGLPFRPRNGFSVVSPVTKDEPMFLATETAINHLSVQLQEHARACGEQLIVPKGGVRMIGHMGKVSLKCIAKHSVEWDSSPHFYQKHLVNYRMAHAYFSSGIRPIQYKKICDAAGMGNIEEKTLRSHYQKVYSEVVSEFAEESTALALKEETGIQVMVDGDDFAGISVMSDARHCWRKNAFFSDVAFLGDRTHRVIKVITVSRDEEQYSQNHELLGTQKFYDWADANAVNILVHAHDNNKSINKLVVDRAARGHRTVNGNDTWHATKGIARAMKGITTGPKYKEGVSWHPELTDKGKCYTGMVSFAAVLFIRSNLRLSNASFFNIRCCFLALAASVKTHVYWAMKNCALDAGRLRGYIDNTINHYKGDHTGCHHTSTCQVEGDDYRPRKVPIEDPKAEKLLRDFLRGTVVYKNAENYVHAKDTHYVESFNNALLIYHDKRICFGKESYLLRINLAILDWNENVDRDHTSEWRCEDAAAPRRREPKKQLVEKKYIFRKKVWEEFMRRIYTPNMV</sequence>
<evidence type="ECO:0000313" key="2">
    <source>
        <dbReference type="EMBL" id="CAH1242324.1"/>
    </source>
</evidence>
<dbReference type="Proteomes" id="UP000838412">
    <property type="component" value="Chromosome 12"/>
</dbReference>
<dbReference type="PANTHER" id="PTHR31751">
    <property type="entry name" value="SI:CH211-108C17.2-RELATED-RELATED"/>
    <property type="match status" value="1"/>
</dbReference>
<name>A0A8K0E769_BRALA</name>
<keyword evidence="3" id="KW-1185">Reference proteome</keyword>